<evidence type="ECO:0008006" key="4">
    <source>
        <dbReference type="Google" id="ProtNLM"/>
    </source>
</evidence>
<comment type="caution">
    <text evidence="2">The sequence shown here is derived from an EMBL/GenBank/DDBJ whole genome shotgun (WGS) entry which is preliminary data.</text>
</comment>
<dbReference type="AlphaFoldDB" id="A0A9W4XA84"/>
<keyword evidence="3" id="KW-1185">Reference proteome</keyword>
<dbReference type="InterPro" id="IPR036570">
    <property type="entry name" value="HORMA_dom_sf"/>
</dbReference>
<dbReference type="OrthoDB" id="21254at2759"/>
<dbReference type="InterPro" id="IPR045091">
    <property type="entry name" value="Mad2-like"/>
</dbReference>
<name>A0A9W4XA84_9ASCO</name>
<protein>
    <recommendedName>
        <fullName evidence="4">HORMA domain-containing protein</fullName>
    </recommendedName>
</protein>
<dbReference type="EMBL" id="CANTUO010000002">
    <property type="protein sequence ID" value="CAI5758034.1"/>
    <property type="molecule type" value="Genomic_DNA"/>
</dbReference>
<dbReference type="PANTHER" id="PTHR11842:SF10">
    <property type="entry name" value="MITOTIC SPINDLE ASSEMBLY CHECKPOINT PROTEIN MAD2B"/>
    <property type="match status" value="1"/>
</dbReference>
<dbReference type="GO" id="GO:0016035">
    <property type="term" value="C:zeta DNA polymerase complex"/>
    <property type="evidence" value="ECO:0007669"/>
    <property type="project" value="TreeGrafter"/>
</dbReference>
<gene>
    <name evidence="2" type="ORF">CANVERA_P2546</name>
</gene>
<evidence type="ECO:0000313" key="2">
    <source>
        <dbReference type="EMBL" id="CAI5758034.1"/>
    </source>
</evidence>
<evidence type="ECO:0000313" key="3">
    <source>
        <dbReference type="Proteomes" id="UP001152885"/>
    </source>
</evidence>
<dbReference type="PANTHER" id="PTHR11842">
    <property type="entry name" value="MITOTIC SPINDLE ASSEMBLY CHECKPOINT PROTEIN MAD2"/>
    <property type="match status" value="1"/>
</dbReference>
<dbReference type="SUPFAM" id="SSF56019">
    <property type="entry name" value="The spindle assembly checkpoint protein mad2"/>
    <property type="match status" value="1"/>
</dbReference>
<dbReference type="Gene3D" id="3.30.900.10">
    <property type="entry name" value="HORMA domain"/>
    <property type="match status" value="1"/>
</dbReference>
<evidence type="ECO:0000256" key="1">
    <source>
        <dbReference type="ARBA" id="ARBA00010348"/>
    </source>
</evidence>
<comment type="similarity">
    <text evidence="1">Belongs to the MAD2 family.</text>
</comment>
<proteinExistence type="inferred from homology"/>
<accession>A0A9W4XA84</accession>
<reference evidence="2" key="1">
    <citation type="submission" date="2022-12" db="EMBL/GenBank/DDBJ databases">
        <authorList>
            <person name="Brejova B."/>
        </authorList>
    </citation>
    <scope>NUCLEOTIDE SEQUENCE</scope>
</reference>
<organism evidence="2 3">
    <name type="scientific">Candida verbasci</name>
    <dbReference type="NCBI Taxonomy" id="1227364"/>
    <lineage>
        <taxon>Eukaryota</taxon>
        <taxon>Fungi</taxon>
        <taxon>Dikarya</taxon>
        <taxon>Ascomycota</taxon>
        <taxon>Saccharomycotina</taxon>
        <taxon>Pichiomycetes</taxon>
        <taxon>Debaryomycetaceae</taxon>
        <taxon>Candida/Lodderomyces clade</taxon>
        <taxon>Candida</taxon>
    </lineage>
</organism>
<sequence>MSQSNDNEFMNEFHDDLMAPDNKKSINNQQEEEFKPLTIRNFLLTFKEFFIIWINQILCYNKIYSRSIFDKFKSFNLIVYKNRFPNFNKYLNDLIENIIINLIINKDKPNSLKSINCLILNEKTNEVKKKYSINFYQFIINLNKTIYNLNQDELDDTSALIEIQDLGWNEIYTQFNTILFQHIQELKKSNDGREVNDSNFNSSTNFTSDDNNDSQDNDLFFKITVDVDKSIYITKNNWTRLNEDVGGGNNATNSTKFMSIGNLDLKVLNLDFSNEYY</sequence>
<dbReference type="Proteomes" id="UP001152885">
    <property type="component" value="Unassembled WGS sequence"/>
</dbReference>